<feature type="chain" id="PRO_5023016010" description="Neutral metalloproteinase" evidence="9">
    <location>
        <begin position="22"/>
        <end position="654"/>
    </location>
</feature>
<feature type="signal peptide" evidence="9">
    <location>
        <begin position="1"/>
        <end position="21"/>
    </location>
</feature>
<dbReference type="Pfam" id="PF18962">
    <property type="entry name" value="Por_Secre_tail"/>
    <property type="match status" value="1"/>
</dbReference>
<reference evidence="14 15" key="1">
    <citation type="submission" date="2019-05" db="EMBL/GenBank/DDBJ databases">
        <title>Panacibacter sp. strain 17mud1-8 Genome sequencing and assembly.</title>
        <authorList>
            <person name="Chhetri G."/>
        </authorList>
    </citation>
    <scope>NUCLEOTIDE SEQUENCE [LARGE SCALE GENOMIC DNA]</scope>
    <source>
        <strain evidence="14 15">17mud1-8</strain>
    </source>
</reference>
<dbReference type="InterPro" id="IPR050728">
    <property type="entry name" value="Zinc_Metalloprotease_M4"/>
</dbReference>
<accession>A0A4U3KXZ9</accession>
<gene>
    <name evidence="14" type="ORF">FC093_15335</name>
</gene>
<comment type="subcellular location">
    <subcellularLocation>
        <location evidence="9">Secreted</location>
    </subcellularLocation>
</comment>
<name>A0A4U3KXZ9_9BACT</name>
<evidence type="ECO:0000256" key="8">
    <source>
        <dbReference type="PIRSR" id="PIRSR623612-1"/>
    </source>
</evidence>
<comment type="cofactor">
    <cofactor evidence="9">
        <name>Zn(2+)</name>
        <dbReference type="ChEBI" id="CHEBI:29105"/>
    </cofactor>
</comment>
<feature type="active site" evidence="8">
    <location>
        <position position="370"/>
    </location>
</feature>
<evidence type="ECO:0000259" key="12">
    <source>
        <dbReference type="Pfam" id="PF07504"/>
    </source>
</evidence>
<dbReference type="PRINTS" id="PR00730">
    <property type="entry name" value="THERMOLYSIN"/>
</dbReference>
<dbReference type="InterPro" id="IPR001570">
    <property type="entry name" value="Peptidase_M4_C_domain"/>
</dbReference>
<dbReference type="OrthoDB" id="291295at2"/>
<keyword evidence="9" id="KW-0964">Secreted</keyword>
<keyword evidence="4 9" id="KW-0732">Signal</keyword>
<evidence type="ECO:0000256" key="3">
    <source>
        <dbReference type="ARBA" id="ARBA00022723"/>
    </source>
</evidence>
<comment type="function">
    <text evidence="9">Extracellular zinc metalloprotease.</text>
</comment>
<dbReference type="GO" id="GO:0004222">
    <property type="term" value="F:metalloendopeptidase activity"/>
    <property type="evidence" value="ECO:0007669"/>
    <property type="project" value="UniProtKB-UniRule"/>
</dbReference>
<evidence type="ECO:0000259" key="10">
    <source>
        <dbReference type="Pfam" id="PF01447"/>
    </source>
</evidence>
<feature type="domain" description="Secretion system C-terminal sorting" evidence="13">
    <location>
        <begin position="579"/>
        <end position="650"/>
    </location>
</feature>
<dbReference type="Gene3D" id="3.10.450.490">
    <property type="match status" value="1"/>
</dbReference>
<dbReference type="PANTHER" id="PTHR33794">
    <property type="entry name" value="BACILLOLYSIN"/>
    <property type="match status" value="1"/>
</dbReference>
<dbReference type="CDD" id="cd09597">
    <property type="entry name" value="M4_TLP"/>
    <property type="match status" value="1"/>
</dbReference>
<dbReference type="GO" id="GO:0006508">
    <property type="term" value="P:proteolysis"/>
    <property type="evidence" value="ECO:0007669"/>
    <property type="project" value="UniProtKB-KW"/>
</dbReference>
<dbReference type="EC" id="3.4.24.-" evidence="9"/>
<evidence type="ECO:0000256" key="4">
    <source>
        <dbReference type="ARBA" id="ARBA00022729"/>
    </source>
</evidence>
<sequence>MKKLLSFSLLATIGIVQFAHAQTITKKLQDIKGLHPTYLEFSAADAPAFIRGNVWVQNEKQKMVQQAARLLRSSTDALGYTNYRYQQTINGIPVEDAVYILHVKGGKVLAENGRWAKDYPNNLAVSAALNEAAALQRALNKIGAKEYKWQNAAEEDYLKQETGDRSASYYPKGTLVYFSAGEDVSAQDLRLAYKFDVYATTPLVHKYVFVDAANGTVLGTKDLIQPVDGTAETAYSETQQISTTKNSAGRYILKDKVRGKGIVTMNMKKGTDYSAAVNFVDNDNNWNNVNAAKDQYATDAHWGAEMTYDFYKDVFNRNSIDDNGFAIKSYVHYDKNYFNAFWDGEKMTYGDGDASNNNQPLTAIDVCGHEITHGLTTFTANLNYSNESGALNEGFSDIFGTCVEAFARPEKKDWLIGGDFGAIRDMSNPNAFSQPDTYKGKAWAKGLLAWLDNGGVHTNSGVLNYWFYLISEGGSGTNDNGLAYNVKAIGITKAQAIAYRTLTTYLVPTSVYKDARMYSIQAAKDLYGAKSFEVNQVTKAWNAVGVKATTATATIENDAPIAAVNPALKIANDIKVFSIYPNPVKNRFALEFTQAKAGKVYVDVYNMAGTKVHEEVIAAIAGANRISVALPQLSAGNYIVKLNNGNATTIQVVQ</sequence>
<evidence type="ECO:0000256" key="5">
    <source>
        <dbReference type="ARBA" id="ARBA00022801"/>
    </source>
</evidence>
<feature type="domain" description="Peptidase M4 C-terminal" evidence="11">
    <location>
        <begin position="380"/>
        <end position="546"/>
    </location>
</feature>
<dbReference type="InterPro" id="IPR011096">
    <property type="entry name" value="FTP_domain"/>
</dbReference>
<dbReference type="Pfam" id="PF01447">
    <property type="entry name" value="Peptidase_M4"/>
    <property type="match status" value="1"/>
</dbReference>
<dbReference type="PANTHER" id="PTHR33794:SF1">
    <property type="entry name" value="BACILLOLYSIN"/>
    <property type="match status" value="1"/>
</dbReference>
<dbReference type="SUPFAM" id="SSF55486">
    <property type="entry name" value="Metalloproteases ('zincins'), catalytic domain"/>
    <property type="match status" value="1"/>
</dbReference>
<evidence type="ECO:0000256" key="2">
    <source>
        <dbReference type="ARBA" id="ARBA00022670"/>
    </source>
</evidence>
<comment type="caution">
    <text evidence="14">The sequence shown here is derived from an EMBL/GenBank/DDBJ whole genome shotgun (WGS) entry which is preliminary data.</text>
</comment>
<protein>
    <recommendedName>
        <fullName evidence="9">Neutral metalloproteinase</fullName>
        <ecNumber evidence="9">3.4.24.-</ecNumber>
    </recommendedName>
</protein>
<dbReference type="InterPro" id="IPR013856">
    <property type="entry name" value="Peptidase_M4_domain"/>
</dbReference>
<evidence type="ECO:0000313" key="14">
    <source>
        <dbReference type="EMBL" id="TKK67252.1"/>
    </source>
</evidence>
<keyword evidence="6 9" id="KW-0862">Zinc</keyword>
<keyword evidence="7 9" id="KW-0482">Metalloprotease</keyword>
<dbReference type="AlphaFoldDB" id="A0A4U3KXZ9"/>
<organism evidence="14 15">
    <name type="scientific">Ilyomonas limi</name>
    <dbReference type="NCBI Taxonomy" id="2575867"/>
    <lineage>
        <taxon>Bacteria</taxon>
        <taxon>Pseudomonadati</taxon>
        <taxon>Bacteroidota</taxon>
        <taxon>Chitinophagia</taxon>
        <taxon>Chitinophagales</taxon>
        <taxon>Chitinophagaceae</taxon>
        <taxon>Ilyomonas</taxon>
    </lineage>
</organism>
<feature type="domain" description="FTP" evidence="12">
    <location>
        <begin position="69"/>
        <end position="113"/>
    </location>
</feature>
<evidence type="ECO:0000256" key="7">
    <source>
        <dbReference type="ARBA" id="ARBA00023049"/>
    </source>
</evidence>
<evidence type="ECO:0000259" key="11">
    <source>
        <dbReference type="Pfam" id="PF02868"/>
    </source>
</evidence>
<dbReference type="Pfam" id="PF07504">
    <property type="entry name" value="FTP"/>
    <property type="match status" value="1"/>
</dbReference>
<evidence type="ECO:0000256" key="9">
    <source>
        <dbReference type="RuleBase" id="RU366073"/>
    </source>
</evidence>
<dbReference type="NCBIfam" id="TIGR04183">
    <property type="entry name" value="Por_Secre_tail"/>
    <property type="match status" value="1"/>
</dbReference>
<keyword evidence="3" id="KW-0479">Metal-binding</keyword>
<evidence type="ECO:0000313" key="15">
    <source>
        <dbReference type="Proteomes" id="UP000305848"/>
    </source>
</evidence>
<keyword evidence="15" id="KW-1185">Reference proteome</keyword>
<feature type="domain" description="Peptidase M4" evidence="10">
    <location>
        <begin position="229"/>
        <end position="376"/>
    </location>
</feature>
<evidence type="ECO:0000256" key="6">
    <source>
        <dbReference type="ARBA" id="ARBA00022833"/>
    </source>
</evidence>
<dbReference type="GO" id="GO:0005576">
    <property type="term" value="C:extracellular region"/>
    <property type="evidence" value="ECO:0007669"/>
    <property type="project" value="UniProtKB-SubCell"/>
</dbReference>
<dbReference type="RefSeq" id="WP_137262682.1">
    <property type="nucleotide sequence ID" value="NZ_SZQL01000012.1"/>
</dbReference>
<feature type="active site" description="Proton donor" evidence="8">
    <location>
        <position position="457"/>
    </location>
</feature>
<dbReference type="Pfam" id="PF02868">
    <property type="entry name" value="Peptidase_M4_C"/>
    <property type="match status" value="1"/>
</dbReference>
<evidence type="ECO:0000259" key="13">
    <source>
        <dbReference type="Pfam" id="PF18962"/>
    </source>
</evidence>
<proteinExistence type="inferred from homology"/>
<dbReference type="EMBL" id="SZQL01000012">
    <property type="protein sequence ID" value="TKK67252.1"/>
    <property type="molecule type" value="Genomic_DNA"/>
</dbReference>
<dbReference type="Proteomes" id="UP000305848">
    <property type="component" value="Unassembled WGS sequence"/>
</dbReference>
<dbReference type="InterPro" id="IPR026444">
    <property type="entry name" value="Secre_tail"/>
</dbReference>
<dbReference type="Gene3D" id="1.10.390.10">
    <property type="entry name" value="Neutral Protease Domain 2"/>
    <property type="match status" value="1"/>
</dbReference>
<dbReference type="GO" id="GO:0046872">
    <property type="term" value="F:metal ion binding"/>
    <property type="evidence" value="ECO:0007669"/>
    <property type="project" value="UniProtKB-UniRule"/>
</dbReference>
<keyword evidence="5 9" id="KW-0378">Hydrolase</keyword>
<comment type="similarity">
    <text evidence="1 9">Belongs to the peptidase M4 family.</text>
</comment>
<dbReference type="InterPro" id="IPR023612">
    <property type="entry name" value="Peptidase_M4"/>
</dbReference>
<keyword evidence="2 9" id="KW-0645">Protease</keyword>
<evidence type="ECO:0000256" key="1">
    <source>
        <dbReference type="ARBA" id="ARBA00009388"/>
    </source>
</evidence>
<dbReference type="InterPro" id="IPR027268">
    <property type="entry name" value="Peptidase_M4/M1_CTD_sf"/>
</dbReference>
<dbReference type="Gene3D" id="3.10.170.10">
    <property type="match status" value="1"/>
</dbReference>